<keyword evidence="1" id="KW-0067">ATP-binding</keyword>
<comment type="cofactor">
    <cofactor evidence="1">
        <name>Mg(2+)</name>
        <dbReference type="ChEBI" id="CHEBI:18420"/>
    </cofactor>
</comment>
<keyword evidence="1" id="KW-0378">Hydrolase</keyword>
<dbReference type="Pfam" id="PF05970">
    <property type="entry name" value="PIF1"/>
    <property type="match status" value="1"/>
</dbReference>
<dbReference type="EC" id="5.6.2.3" evidence="1"/>
<keyword evidence="1" id="KW-0227">DNA damage</keyword>
<protein>
    <recommendedName>
        <fullName evidence="1">ATP-dependent DNA helicase</fullName>
        <ecNumber evidence="1">5.6.2.3</ecNumber>
    </recommendedName>
</protein>
<dbReference type="PANTHER" id="PTHR10492">
    <property type="match status" value="1"/>
</dbReference>
<dbReference type="EMBL" id="BQNB010011210">
    <property type="protein sequence ID" value="GJS87603.1"/>
    <property type="molecule type" value="Genomic_DNA"/>
</dbReference>
<reference evidence="3" key="2">
    <citation type="submission" date="2022-01" db="EMBL/GenBank/DDBJ databases">
        <authorList>
            <person name="Yamashiro T."/>
            <person name="Shiraishi A."/>
            <person name="Satake H."/>
            <person name="Nakayama K."/>
        </authorList>
    </citation>
    <scope>NUCLEOTIDE SEQUENCE</scope>
</reference>
<organism evidence="3 4">
    <name type="scientific">Tanacetum coccineum</name>
    <dbReference type="NCBI Taxonomy" id="301880"/>
    <lineage>
        <taxon>Eukaryota</taxon>
        <taxon>Viridiplantae</taxon>
        <taxon>Streptophyta</taxon>
        <taxon>Embryophyta</taxon>
        <taxon>Tracheophyta</taxon>
        <taxon>Spermatophyta</taxon>
        <taxon>Magnoliopsida</taxon>
        <taxon>eudicotyledons</taxon>
        <taxon>Gunneridae</taxon>
        <taxon>Pentapetalae</taxon>
        <taxon>asterids</taxon>
        <taxon>campanulids</taxon>
        <taxon>Asterales</taxon>
        <taxon>Asteraceae</taxon>
        <taxon>Asteroideae</taxon>
        <taxon>Anthemideae</taxon>
        <taxon>Anthemidinae</taxon>
        <taxon>Tanacetum</taxon>
    </lineage>
</organism>
<reference evidence="3" key="1">
    <citation type="journal article" date="2022" name="Int. J. Mol. Sci.">
        <title>Draft Genome of Tanacetum Coccineum: Genomic Comparison of Closely Related Tanacetum-Family Plants.</title>
        <authorList>
            <person name="Yamashiro T."/>
            <person name="Shiraishi A."/>
            <person name="Nakayama K."/>
            <person name="Satake H."/>
        </authorList>
    </citation>
    <scope>NUCLEOTIDE SEQUENCE</scope>
</reference>
<dbReference type="Proteomes" id="UP001151760">
    <property type="component" value="Unassembled WGS sequence"/>
</dbReference>
<keyword evidence="1 3" id="KW-0347">Helicase</keyword>
<keyword evidence="4" id="KW-1185">Reference proteome</keyword>
<evidence type="ECO:0000313" key="3">
    <source>
        <dbReference type="EMBL" id="GJS87603.1"/>
    </source>
</evidence>
<dbReference type="InterPro" id="IPR027417">
    <property type="entry name" value="P-loop_NTPase"/>
</dbReference>
<sequence length="259" mass="29126">MRRSPYVRNYKEYPAWKVVSRTLNLYIWAEVPPMNDRRCFEALDRSLKDIVNKLFSLFGGKLVLLGGDFRQTLPVKKGASKMEIIASCISESALWPSFKVFTLKQNMRLARSDTTLEERSLVNASWLLDIGDKKTGRPAEEDPENTSWIDIPSSCCLTPDEQGISKLVDFIYDQSTLHIPSAMTLQQKAIVCPKNETADIINSKVLNMVPGESTSYMSQNEATPTGNDGAETEMLYPVDHWARGEHCISGRLRISSTSP</sequence>
<keyword evidence="1" id="KW-0234">DNA repair</keyword>
<evidence type="ECO:0000259" key="2">
    <source>
        <dbReference type="Pfam" id="PF05970"/>
    </source>
</evidence>
<dbReference type="PANTHER" id="PTHR10492:SF96">
    <property type="entry name" value="ATP-DEPENDENT DNA HELICASE"/>
    <property type="match status" value="1"/>
</dbReference>
<name>A0ABQ4ZFA7_9ASTR</name>
<keyword evidence="1" id="KW-0233">DNA recombination</keyword>
<accession>A0ABQ4ZFA7</accession>
<evidence type="ECO:0000313" key="4">
    <source>
        <dbReference type="Proteomes" id="UP001151760"/>
    </source>
</evidence>
<dbReference type="InterPro" id="IPR010285">
    <property type="entry name" value="DNA_helicase_pif1-like_DEAD"/>
</dbReference>
<keyword evidence="1" id="KW-0547">Nucleotide-binding</keyword>
<dbReference type="SUPFAM" id="SSF52540">
    <property type="entry name" value="P-loop containing nucleoside triphosphate hydrolases"/>
    <property type="match status" value="1"/>
</dbReference>
<gene>
    <name evidence="3" type="ORF">Tco_0770239</name>
</gene>
<feature type="domain" description="DNA helicase Pif1-like DEAD-box helicase" evidence="2">
    <location>
        <begin position="23"/>
        <end position="136"/>
    </location>
</feature>
<proteinExistence type="inferred from homology"/>
<evidence type="ECO:0000256" key="1">
    <source>
        <dbReference type="RuleBase" id="RU363044"/>
    </source>
</evidence>
<dbReference type="GO" id="GO:0004386">
    <property type="term" value="F:helicase activity"/>
    <property type="evidence" value="ECO:0007669"/>
    <property type="project" value="UniProtKB-KW"/>
</dbReference>
<comment type="caution">
    <text evidence="3">The sequence shown here is derived from an EMBL/GenBank/DDBJ whole genome shotgun (WGS) entry which is preliminary data.</text>
</comment>
<comment type="catalytic activity">
    <reaction evidence="1">
        <text>ATP + H2O = ADP + phosphate + H(+)</text>
        <dbReference type="Rhea" id="RHEA:13065"/>
        <dbReference type="ChEBI" id="CHEBI:15377"/>
        <dbReference type="ChEBI" id="CHEBI:15378"/>
        <dbReference type="ChEBI" id="CHEBI:30616"/>
        <dbReference type="ChEBI" id="CHEBI:43474"/>
        <dbReference type="ChEBI" id="CHEBI:456216"/>
        <dbReference type="EC" id="5.6.2.3"/>
    </reaction>
</comment>
<comment type="similarity">
    <text evidence="1">Belongs to the helicase family.</text>
</comment>